<evidence type="ECO:0000313" key="14">
    <source>
        <dbReference type="Proteomes" id="UP000249185"/>
    </source>
</evidence>
<proteinExistence type="inferred from homology"/>
<reference evidence="13 14" key="1">
    <citation type="submission" date="2017-08" db="EMBL/GenBank/DDBJ databases">
        <title>Infants hospitalized years apart are colonized by the same room-sourced microbial strains.</title>
        <authorList>
            <person name="Brooks B."/>
            <person name="Olm M.R."/>
            <person name="Firek B.A."/>
            <person name="Baker R."/>
            <person name="Thomas B.C."/>
            <person name="Morowitz M.J."/>
            <person name="Banfield J.F."/>
        </authorList>
    </citation>
    <scope>NUCLEOTIDE SEQUENCE [LARGE SCALE GENOMIC DNA]</scope>
    <source>
        <strain evidence="13">S2_005_002_R2_34</strain>
    </source>
</reference>
<dbReference type="Proteomes" id="UP000249185">
    <property type="component" value="Unassembled WGS sequence"/>
</dbReference>
<evidence type="ECO:0000256" key="8">
    <source>
        <dbReference type="ARBA" id="ARBA00022692"/>
    </source>
</evidence>
<dbReference type="GO" id="GO:0015886">
    <property type="term" value="P:heme transport"/>
    <property type="evidence" value="ECO:0007669"/>
    <property type="project" value="InterPro"/>
</dbReference>
<evidence type="ECO:0000256" key="3">
    <source>
        <dbReference type="ARBA" id="ARBA00008741"/>
    </source>
</evidence>
<comment type="caution">
    <text evidence="13">The sequence shown here is derived from an EMBL/GenBank/DDBJ whole genome shotgun (WGS) entry which is preliminary data.</text>
</comment>
<dbReference type="GO" id="GO:0017004">
    <property type="term" value="P:cytochrome complex assembly"/>
    <property type="evidence" value="ECO:0007669"/>
    <property type="project" value="UniProtKB-KW"/>
</dbReference>
<dbReference type="EMBL" id="QFPW01000004">
    <property type="protein sequence ID" value="PZQ50396.1"/>
    <property type="molecule type" value="Genomic_DNA"/>
</dbReference>
<keyword evidence="9 12" id="KW-0201">Cytochrome c-type biogenesis</keyword>
<evidence type="ECO:0000256" key="10">
    <source>
        <dbReference type="ARBA" id="ARBA00022989"/>
    </source>
</evidence>
<keyword evidence="6 12" id="KW-1003">Cell membrane</keyword>
<evidence type="ECO:0000256" key="7">
    <source>
        <dbReference type="ARBA" id="ARBA00022519"/>
    </source>
</evidence>
<dbReference type="AlphaFoldDB" id="A0A2W5NA66"/>
<evidence type="ECO:0000256" key="9">
    <source>
        <dbReference type="ARBA" id="ARBA00022748"/>
    </source>
</evidence>
<evidence type="ECO:0000256" key="11">
    <source>
        <dbReference type="ARBA" id="ARBA00023136"/>
    </source>
</evidence>
<feature type="transmembrane region" description="Helical" evidence="12">
    <location>
        <begin position="12"/>
        <end position="31"/>
    </location>
</feature>
<keyword evidence="7 12" id="KW-0997">Cell inner membrane</keyword>
<comment type="function">
    <text evidence="1 12">Required for the export of heme to the periplasm for the biogenesis of c-type cytochromes.</text>
</comment>
<sequence>MPDLGRYAVTVLSAYGVTFALVGALIGLSVWRARRVARTLAAAETRARTRRTPDGV</sequence>
<comment type="subcellular location">
    <subcellularLocation>
        <location evidence="2 12">Cell inner membrane</location>
        <topology evidence="2 12">Single-pass membrane protein</topology>
    </subcellularLocation>
</comment>
<comment type="similarity">
    <text evidence="3 12">Belongs to the CcmD/CycX/HelD family.</text>
</comment>
<dbReference type="Pfam" id="PF04995">
    <property type="entry name" value="CcmD"/>
    <property type="match status" value="1"/>
</dbReference>
<keyword evidence="5 12" id="KW-0813">Transport</keyword>
<name>A0A2W5NA66_RHOSU</name>
<evidence type="ECO:0000313" key="13">
    <source>
        <dbReference type="EMBL" id="PZQ50396.1"/>
    </source>
</evidence>
<evidence type="ECO:0000256" key="4">
    <source>
        <dbReference type="ARBA" id="ARBA00016461"/>
    </source>
</evidence>
<dbReference type="InterPro" id="IPR007078">
    <property type="entry name" value="Haem_export_protD_CcmD"/>
</dbReference>
<keyword evidence="11 12" id="KW-0472">Membrane</keyword>
<gene>
    <name evidence="13" type="primary">ccmD</name>
    <name evidence="13" type="ORF">DI556_07525</name>
</gene>
<evidence type="ECO:0000256" key="12">
    <source>
        <dbReference type="RuleBase" id="RU363101"/>
    </source>
</evidence>
<evidence type="ECO:0000256" key="1">
    <source>
        <dbReference type="ARBA" id="ARBA00002442"/>
    </source>
</evidence>
<keyword evidence="10 12" id="KW-1133">Transmembrane helix</keyword>
<dbReference type="NCBIfam" id="TIGR03141">
    <property type="entry name" value="cytochro_ccmD"/>
    <property type="match status" value="1"/>
</dbReference>
<evidence type="ECO:0000256" key="5">
    <source>
        <dbReference type="ARBA" id="ARBA00022448"/>
    </source>
</evidence>
<evidence type="ECO:0000256" key="2">
    <source>
        <dbReference type="ARBA" id="ARBA00004377"/>
    </source>
</evidence>
<keyword evidence="8 12" id="KW-0812">Transmembrane</keyword>
<evidence type="ECO:0000256" key="6">
    <source>
        <dbReference type="ARBA" id="ARBA00022475"/>
    </source>
</evidence>
<organism evidence="13 14">
    <name type="scientific">Rhodovulum sulfidophilum</name>
    <name type="common">Rhodobacter sulfidophilus</name>
    <dbReference type="NCBI Taxonomy" id="35806"/>
    <lineage>
        <taxon>Bacteria</taxon>
        <taxon>Pseudomonadati</taxon>
        <taxon>Pseudomonadota</taxon>
        <taxon>Alphaproteobacteria</taxon>
        <taxon>Rhodobacterales</taxon>
        <taxon>Paracoccaceae</taxon>
        <taxon>Rhodovulum</taxon>
    </lineage>
</organism>
<protein>
    <recommendedName>
        <fullName evidence="4 12">Heme exporter protein D</fullName>
    </recommendedName>
</protein>
<dbReference type="GO" id="GO:0005886">
    <property type="term" value="C:plasma membrane"/>
    <property type="evidence" value="ECO:0007669"/>
    <property type="project" value="UniProtKB-SubCell"/>
</dbReference>
<accession>A0A2W5NA66</accession>